<sequence length="42" mass="4810">MLRCLICCLVVCKCNQLSRLPTSVYRATPMWLDESQSFSPCL</sequence>
<reference evidence="1" key="1">
    <citation type="submission" date="2014-09" db="EMBL/GenBank/DDBJ databases">
        <authorList>
            <person name="Magalhaes I.L.F."/>
            <person name="Oliveira U."/>
            <person name="Santos F.R."/>
            <person name="Vidigal T.H.D.A."/>
            <person name="Brescovit A.D."/>
            <person name="Santos A.J."/>
        </authorList>
    </citation>
    <scope>NUCLEOTIDE SEQUENCE</scope>
    <source>
        <tissue evidence="1">Shoot tissue taken approximately 20 cm above the soil surface</tissue>
    </source>
</reference>
<reference evidence="1" key="2">
    <citation type="journal article" date="2015" name="Data Brief">
        <title>Shoot transcriptome of the giant reed, Arundo donax.</title>
        <authorList>
            <person name="Barrero R.A."/>
            <person name="Guerrero F.D."/>
            <person name="Moolhuijzen P."/>
            <person name="Goolsby J.A."/>
            <person name="Tidwell J."/>
            <person name="Bellgard S.E."/>
            <person name="Bellgard M.I."/>
        </authorList>
    </citation>
    <scope>NUCLEOTIDE SEQUENCE</scope>
    <source>
        <tissue evidence="1">Shoot tissue taken approximately 20 cm above the soil surface</tissue>
    </source>
</reference>
<organism evidence="1">
    <name type="scientific">Arundo donax</name>
    <name type="common">Giant reed</name>
    <name type="synonym">Donax arundinaceus</name>
    <dbReference type="NCBI Taxonomy" id="35708"/>
    <lineage>
        <taxon>Eukaryota</taxon>
        <taxon>Viridiplantae</taxon>
        <taxon>Streptophyta</taxon>
        <taxon>Embryophyta</taxon>
        <taxon>Tracheophyta</taxon>
        <taxon>Spermatophyta</taxon>
        <taxon>Magnoliopsida</taxon>
        <taxon>Liliopsida</taxon>
        <taxon>Poales</taxon>
        <taxon>Poaceae</taxon>
        <taxon>PACMAD clade</taxon>
        <taxon>Arundinoideae</taxon>
        <taxon>Arundineae</taxon>
        <taxon>Arundo</taxon>
    </lineage>
</organism>
<dbReference type="EMBL" id="GBRH01175996">
    <property type="protein sequence ID" value="JAE21900.1"/>
    <property type="molecule type" value="Transcribed_RNA"/>
</dbReference>
<protein>
    <submittedName>
        <fullName evidence="1">Uncharacterized protein</fullName>
    </submittedName>
</protein>
<name>A0A0A9G9Z2_ARUDO</name>
<evidence type="ECO:0000313" key="1">
    <source>
        <dbReference type="EMBL" id="JAE21900.1"/>
    </source>
</evidence>
<dbReference type="AlphaFoldDB" id="A0A0A9G9Z2"/>
<accession>A0A0A9G9Z2</accession>
<proteinExistence type="predicted"/>